<evidence type="ECO:0000313" key="1">
    <source>
        <dbReference type="EMBL" id="PND30195.1"/>
    </source>
</evidence>
<name>A0A2N8K9Q9_9BURK</name>
<dbReference type="Pfam" id="PF14454">
    <property type="entry name" value="Prok_Ub"/>
    <property type="match status" value="1"/>
</dbReference>
<accession>A0A2N8K9Q9</accession>
<keyword evidence="2" id="KW-1185">Reference proteome</keyword>
<reference evidence="1 2" key="1">
    <citation type="submission" date="2018-01" db="EMBL/GenBank/DDBJ databases">
        <title>The draft genome of an aniline degradation strain ANB-1.</title>
        <authorList>
            <person name="Zhang L."/>
            <person name="Jiang J."/>
        </authorList>
    </citation>
    <scope>NUCLEOTIDE SEQUENCE [LARGE SCALE GENOMIC DNA]</scope>
    <source>
        <strain evidence="1 2">ANB-1</strain>
    </source>
</reference>
<comment type="caution">
    <text evidence="1">The sequence shown here is derived from an EMBL/GenBank/DDBJ whole genome shotgun (WGS) entry which is preliminary data.</text>
</comment>
<dbReference type="NCBIfam" id="TIGR03738">
    <property type="entry name" value="PRTRC_C"/>
    <property type="match status" value="1"/>
</dbReference>
<sequence>MSIEVSPIVRTFTYQGIMLPDVPGLAPGEVRNLYSAQYPELISAEIDGGEVVNGRQDYTFRKAVGVKGATRSGGRLAALRQRVQDEAEGRSGSDPRLDLALTRRASQACAQAWSGFAELDNARHANARAAVTITSDMLAPLP</sequence>
<evidence type="ECO:0000313" key="2">
    <source>
        <dbReference type="Proteomes" id="UP000235994"/>
    </source>
</evidence>
<dbReference type="RefSeq" id="WP_102775907.1">
    <property type="nucleotide sequence ID" value="NZ_POQS01000010.1"/>
</dbReference>
<dbReference type="InterPro" id="IPR022289">
    <property type="entry name" value="PRTRC_protein-C"/>
</dbReference>
<dbReference type="Proteomes" id="UP000235994">
    <property type="component" value="Unassembled WGS sequence"/>
</dbReference>
<dbReference type="InterPro" id="IPR032866">
    <property type="entry name" value="Prok_Ub"/>
</dbReference>
<gene>
    <name evidence="1" type="ORF">C1I89_29965</name>
</gene>
<proteinExistence type="predicted"/>
<organism evidence="1 2">
    <name type="scientific">Achromobacter pulmonis</name>
    <dbReference type="NCBI Taxonomy" id="1389932"/>
    <lineage>
        <taxon>Bacteria</taxon>
        <taxon>Pseudomonadati</taxon>
        <taxon>Pseudomonadota</taxon>
        <taxon>Betaproteobacteria</taxon>
        <taxon>Burkholderiales</taxon>
        <taxon>Alcaligenaceae</taxon>
        <taxon>Achromobacter</taxon>
    </lineage>
</organism>
<dbReference type="AlphaFoldDB" id="A0A2N8K9Q9"/>
<protein>
    <submittedName>
        <fullName evidence="1">Chromosome partitioning protein ParB</fullName>
    </submittedName>
</protein>
<dbReference type="EMBL" id="POQS01000010">
    <property type="protein sequence ID" value="PND30195.1"/>
    <property type="molecule type" value="Genomic_DNA"/>
</dbReference>